<proteinExistence type="inferred from homology"/>
<dbReference type="EMBL" id="UXUI01008016">
    <property type="protein sequence ID" value="VDD90225.1"/>
    <property type="molecule type" value="Genomic_DNA"/>
</dbReference>
<evidence type="ECO:0000256" key="1">
    <source>
        <dbReference type="ARBA" id="ARBA00004613"/>
    </source>
</evidence>
<dbReference type="Gene3D" id="2.60.40.3330">
    <property type="match status" value="2"/>
</dbReference>
<dbReference type="GO" id="GO:0005576">
    <property type="term" value="C:extracellular region"/>
    <property type="evidence" value="ECO:0007669"/>
    <property type="project" value="UniProtKB-SubCell"/>
</dbReference>
<dbReference type="GO" id="GO:0009986">
    <property type="term" value="C:cell surface"/>
    <property type="evidence" value="ECO:0007669"/>
    <property type="project" value="InterPro"/>
</dbReference>
<evidence type="ECO:0000256" key="2">
    <source>
        <dbReference type="ARBA" id="ARBA00010112"/>
    </source>
</evidence>
<dbReference type="WBParaSite" id="EVEC_0000534501-mRNA-1">
    <property type="protein sequence ID" value="EVEC_0000534501-mRNA-1"/>
    <property type="gene ID" value="EVEC_0000534501"/>
</dbReference>
<gene>
    <name evidence="6" type="ORF">EVEC_LOCUS4976</name>
</gene>
<organism evidence="8">
    <name type="scientific">Enterobius vermicularis</name>
    <name type="common">Human pinworm</name>
    <dbReference type="NCBI Taxonomy" id="51028"/>
    <lineage>
        <taxon>Eukaryota</taxon>
        <taxon>Metazoa</taxon>
        <taxon>Ecdysozoa</taxon>
        <taxon>Nematoda</taxon>
        <taxon>Chromadorea</taxon>
        <taxon>Rhabditida</taxon>
        <taxon>Spirurina</taxon>
        <taxon>Oxyuridomorpha</taxon>
        <taxon>Oxyuroidea</taxon>
        <taxon>Oxyuridae</taxon>
        <taxon>Enterobius</taxon>
    </lineage>
</organism>
<keyword evidence="3" id="KW-0964">Secreted</keyword>
<keyword evidence="4 5" id="KW-0732">Signal</keyword>
<accession>A0A0N4V563</accession>
<evidence type="ECO:0000256" key="4">
    <source>
        <dbReference type="ARBA" id="ARBA00022729"/>
    </source>
</evidence>
<keyword evidence="7" id="KW-1185">Reference proteome</keyword>
<feature type="signal peptide" evidence="5">
    <location>
        <begin position="1"/>
        <end position="16"/>
    </location>
</feature>
<evidence type="ECO:0000313" key="6">
    <source>
        <dbReference type="EMBL" id="VDD90225.1"/>
    </source>
</evidence>
<dbReference type="AlphaFoldDB" id="A0A0N4V563"/>
<feature type="chain" id="PRO_5043122674" evidence="5">
    <location>
        <begin position="17"/>
        <end position="288"/>
    </location>
</feature>
<reference evidence="8" key="1">
    <citation type="submission" date="2017-02" db="UniProtKB">
        <authorList>
            <consortium name="WormBaseParasite"/>
        </authorList>
    </citation>
    <scope>IDENTIFICATION</scope>
</reference>
<evidence type="ECO:0000313" key="7">
    <source>
        <dbReference type="Proteomes" id="UP000274131"/>
    </source>
</evidence>
<evidence type="ECO:0000256" key="3">
    <source>
        <dbReference type="ARBA" id="ARBA00022525"/>
    </source>
</evidence>
<dbReference type="STRING" id="51028.A0A0N4V563"/>
<evidence type="ECO:0000313" key="8">
    <source>
        <dbReference type="WBParaSite" id="EVEC_0000534501-mRNA-1"/>
    </source>
</evidence>
<comment type="subcellular location">
    <subcellularLocation>
        <location evidence="1">Secreted</location>
    </subcellularLocation>
</comment>
<evidence type="ECO:0000256" key="5">
    <source>
        <dbReference type="SAM" id="SignalP"/>
    </source>
</evidence>
<dbReference type="PANTHER" id="PTHR21700:SF3">
    <property type="entry name" value="TRANSTHYRETIN-LIKE PROTEIN 5"/>
    <property type="match status" value="1"/>
</dbReference>
<dbReference type="PANTHER" id="PTHR21700">
    <property type="entry name" value="TRANSTHYRETIN-LIKE FAMILY PROTEIN-RELATED"/>
    <property type="match status" value="1"/>
</dbReference>
<protein>
    <submittedName>
        <fullName evidence="8">Transthyretin-like family protein</fullName>
    </submittedName>
</protein>
<dbReference type="InterPro" id="IPR001534">
    <property type="entry name" value="Transthyretin-like"/>
</dbReference>
<dbReference type="OrthoDB" id="5849824at2759"/>
<comment type="similarity">
    <text evidence="2">Belongs to the nematode transthyretin-like family.</text>
</comment>
<sequence>MLRIVLIFAIFPVAFCAIGGLVGRTQSTAVRGTLLCNGKPEPNVLVKLYDDDRGLDMDDLMGEGTTDANGEFLISGWNQEVSTIDPKLNIYHDCNDWIWVIKILKPCQRKISIMVPDEYITVGKIPKRTYDAGRIELSGEFAGETLASLLIFTFIPSVFTDVESSVGRIQSAGVKGTLLCKGVPAPNILVKLYDDDRGLDTDDLMAYGKTNAEGYFEISGWDAEFAAIDPKLSIYHDCEDGLKPCQRKISIMIPDGYISAGKVAKKFYDAGSIELAEKWAGETRDCIH</sequence>
<name>A0A0N4V563_ENTVE</name>
<reference evidence="6 7" key="2">
    <citation type="submission" date="2018-10" db="EMBL/GenBank/DDBJ databases">
        <authorList>
            <consortium name="Pathogen Informatics"/>
        </authorList>
    </citation>
    <scope>NUCLEOTIDE SEQUENCE [LARGE SCALE GENOMIC DNA]</scope>
</reference>
<dbReference type="Pfam" id="PF01060">
    <property type="entry name" value="TTR-52"/>
    <property type="match status" value="2"/>
</dbReference>
<dbReference type="Proteomes" id="UP000274131">
    <property type="component" value="Unassembled WGS sequence"/>
</dbReference>
<dbReference type="InterPro" id="IPR038479">
    <property type="entry name" value="Transthyretin-like_sf"/>
</dbReference>